<evidence type="ECO:0000313" key="2">
    <source>
        <dbReference type="Proteomes" id="UP000003399"/>
    </source>
</evidence>
<dbReference type="AlphaFoldDB" id="F9PGA0"/>
<protein>
    <submittedName>
        <fullName evidence="1">Uncharacterized protein</fullName>
    </submittedName>
</protein>
<dbReference type="eggNOG" id="ENOG5030NJ1">
    <property type="taxonomic scope" value="Bacteria"/>
</dbReference>
<dbReference type="EMBL" id="AFUQ01000015">
    <property type="protein sequence ID" value="EGV11297.1"/>
    <property type="molecule type" value="Genomic_DNA"/>
</dbReference>
<evidence type="ECO:0000313" key="1">
    <source>
        <dbReference type="EMBL" id="EGV11297.1"/>
    </source>
</evidence>
<dbReference type="Proteomes" id="UP000003399">
    <property type="component" value="Unassembled WGS sequence"/>
</dbReference>
<name>F9PGA0_9STRE</name>
<comment type="caution">
    <text evidence="1">The sequence shown here is derived from an EMBL/GenBank/DDBJ whole genome shotgun (WGS) entry which is preliminary data.</text>
</comment>
<organism evidence="1 2">
    <name type="scientific">Streptococcus infantis X</name>
    <dbReference type="NCBI Taxonomy" id="997830"/>
    <lineage>
        <taxon>Bacteria</taxon>
        <taxon>Bacillati</taxon>
        <taxon>Bacillota</taxon>
        <taxon>Bacilli</taxon>
        <taxon>Lactobacillales</taxon>
        <taxon>Streptococcaceae</taxon>
        <taxon>Streptococcus</taxon>
    </lineage>
</organism>
<gene>
    <name evidence="1" type="ORF">HMPREF1124_0437</name>
</gene>
<accession>F9PGA0</accession>
<sequence length="46" mass="5225">MYPDFHVLTEEVDRLSASSLSSLTKHVIMKTAQTTFNRGCEHDLQS</sequence>
<reference evidence="1 2" key="1">
    <citation type="submission" date="2011-07" db="EMBL/GenBank/DDBJ databases">
        <authorList>
            <person name="Harkins D.M."/>
            <person name="Madupu R."/>
            <person name="Durkin A.S."/>
            <person name="Torralba M."/>
            <person name="Methe B."/>
            <person name="Sutton G.G."/>
            <person name="Nelson K.E."/>
        </authorList>
    </citation>
    <scope>NUCLEOTIDE SEQUENCE [LARGE SCALE GENOMIC DNA]</scope>
    <source>
        <strain evidence="1 2">X</strain>
    </source>
</reference>
<proteinExistence type="predicted"/>